<name>A0ABS8RIC7_DATST</name>
<sequence length="101" mass="11564">MPTRYGQWEKAVTTDHFFESVSGFPRPFLKTCRPRDQMKSGSDSGRSFSTSVSIKNNFRRSDGERQRALSSPILLLPLSWKITAWMAEPGDVKERLALTQR</sequence>
<reference evidence="2 3" key="1">
    <citation type="journal article" date="2021" name="BMC Genomics">
        <title>Datura genome reveals duplications of psychoactive alkaloid biosynthetic genes and high mutation rate following tissue culture.</title>
        <authorList>
            <person name="Rajewski A."/>
            <person name="Carter-House D."/>
            <person name="Stajich J."/>
            <person name="Litt A."/>
        </authorList>
    </citation>
    <scope>NUCLEOTIDE SEQUENCE [LARGE SCALE GENOMIC DNA]</scope>
    <source>
        <strain evidence="2">AR-01</strain>
    </source>
</reference>
<dbReference type="Proteomes" id="UP000823775">
    <property type="component" value="Unassembled WGS sequence"/>
</dbReference>
<organism evidence="2 3">
    <name type="scientific">Datura stramonium</name>
    <name type="common">Jimsonweed</name>
    <name type="synonym">Common thornapple</name>
    <dbReference type="NCBI Taxonomy" id="4076"/>
    <lineage>
        <taxon>Eukaryota</taxon>
        <taxon>Viridiplantae</taxon>
        <taxon>Streptophyta</taxon>
        <taxon>Embryophyta</taxon>
        <taxon>Tracheophyta</taxon>
        <taxon>Spermatophyta</taxon>
        <taxon>Magnoliopsida</taxon>
        <taxon>eudicotyledons</taxon>
        <taxon>Gunneridae</taxon>
        <taxon>Pentapetalae</taxon>
        <taxon>asterids</taxon>
        <taxon>lamiids</taxon>
        <taxon>Solanales</taxon>
        <taxon>Solanaceae</taxon>
        <taxon>Solanoideae</taxon>
        <taxon>Datureae</taxon>
        <taxon>Datura</taxon>
    </lineage>
</organism>
<gene>
    <name evidence="2" type="ORF">HAX54_009235</name>
</gene>
<evidence type="ECO:0000256" key="1">
    <source>
        <dbReference type="SAM" id="MobiDB-lite"/>
    </source>
</evidence>
<evidence type="ECO:0000313" key="3">
    <source>
        <dbReference type="Proteomes" id="UP000823775"/>
    </source>
</evidence>
<accession>A0ABS8RIC7</accession>
<evidence type="ECO:0000313" key="2">
    <source>
        <dbReference type="EMBL" id="MCD7446551.1"/>
    </source>
</evidence>
<proteinExistence type="predicted"/>
<feature type="region of interest" description="Disordered" evidence="1">
    <location>
        <begin position="29"/>
        <end position="50"/>
    </location>
</feature>
<protein>
    <submittedName>
        <fullName evidence="2">Uncharacterized protein</fullName>
    </submittedName>
</protein>
<feature type="compositionally biased region" description="Low complexity" evidence="1">
    <location>
        <begin position="40"/>
        <end position="50"/>
    </location>
</feature>
<comment type="caution">
    <text evidence="2">The sequence shown here is derived from an EMBL/GenBank/DDBJ whole genome shotgun (WGS) entry which is preliminary data.</text>
</comment>
<keyword evidence="3" id="KW-1185">Reference proteome</keyword>
<dbReference type="EMBL" id="JACEIK010000015">
    <property type="protein sequence ID" value="MCD7446551.1"/>
    <property type="molecule type" value="Genomic_DNA"/>
</dbReference>